<keyword evidence="1" id="KW-0802">TPR repeat</keyword>
<keyword evidence="3" id="KW-0732">Signal</keyword>
<evidence type="ECO:0000313" key="4">
    <source>
        <dbReference type="EMBL" id="AZN72632.1"/>
    </source>
</evidence>
<dbReference type="InterPro" id="IPR011990">
    <property type="entry name" value="TPR-like_helical_dom_sf"/>
</dbReference>
<feature type="signal peptide" evidence="3">
    <location>
        <begin position="1"/>
        <end position="22"/>
    </location>
</feature>
<dbReference type="OrthoDB" id="7324591at2"/>
<proteinExistence type="predicted"/>
<sequence>MKARTAALAFTVSLALASSALAQNWQILEGARPGEPTGAVSPAQPFAAQEQPAPTQEPPVVAQVPAQVPAPASAPAADQPMPVIDETALRYFASQGDTRRLEIEIARLRALYPQWTPPADPLAVPENVDSLLEAIWMLYSQGRFAEAREAIATRQMNDPNWEPPVDLLDRLTLAEARERLVNASNLDQYETVIRIGSSNPGLLTCSEVDVLWRVAESFAMTERQGRARDAYRYVLTNCDNTAERLATMQNAAQLLSAEMRDELLALERFDDAGAGEFAPVRDTIARDALAAAGEDDTIVVDAETLARVERLARQGDGGSDARLLGWYYLGHDDAQTAEEWFRMAFERKAEGDAAEGLALALIALDRFADAEDIVYPYRDENEERRGVYLAASANLLAIEPRVVLSGDVLTRIVGEVAEARNAPAAQQLGWYARAYGQHETAGQWFSSALQFDPEDEASAYGLALTRFQLADAAGLAELKRLWAGRSERIMLVGTPQAEAAPAPPSLAPAVSPSPASAPAPAPAQAAPLATTEPMTTPLAYTAEEPVQQAPPQAAPVMAAAPRPRAIQQAPARATGGCTQTLNPESLSPASALARGWCLMDINRPLEAAKAFEVALRGQGDTARDAAYGQSLAYLRAGLVDEAAVAAASAPMTAERAGELQANILSERASGAFEQRRYVEALMALDQRAQIAPERNDLMVLRGYAYLNLRRYGDAERVFQAVAGTGNRDGLRGLAAVREQTGRQR</sequence>
<feature type="region of interest" description="Disordered" evidence="2">
    <location>
        <begin position="32"/>
        <end position="56"/>
    </location>
</feature>
<keyword evidence="5" id="KW-1185">Reference proteome</keyword>
<dbReference type="Proteomes" id="UP000268192">
    <property type="component" value="Chromosome"/>
</dbReference>
<evidence type="ECO:0000256" key="1">
    <source>
        <dbReference type="PROSITE-ProRule" id="PRU00339"/>
    </source>
</evidence>
<organism evidence="4 5">
    <name type="scientific">Georhizobium profundi</name>
    <dbReference type="NCBI Taxonomy" id="2341112"/>
    <lineage>
        <taxon>Bacteria</taxon>
        <taxon>Pseudomonadati</taxon>
        <taxon>Pseudomonadota</taxon>
        <taxon>Alphaproteobacteria</taxon>
        <taxon>Hyphomicrobiales</taxon>
        <taxon>Rhizobiaceae</taxon>
        <taxon>Georhizobium</taxon>
    </lineage>
</organism>
<feature type="repeat" description="TPR" evidence="1">
    <location>
        <begin position="422"/>
        <end position="455"/>
    </location>
</feature>
<name>A0A3S9B6P5_9HYPH</name>
<evidence type="ECO:0000256" key="2">
    <source>
        <dbReference type="SAM" id="MobiDB-lite"/>
    </source>
</evidence>
<evidence type="ECO:0000313" key="5">
    <source>
        <dbReference type="Proteomes" id="UP000268192"/>
    </source>
</evidence>
<feature type="chain" id="PRO_5019225432" evidence="3">
    <location>
        <begin position="23"/>
        <end position="744"/>
    </location>
</feature>
<dbReference type="KEGG" id="abaw:D5400_16355"/>
<dbReference type="SUPFAM" id="SSF48452">
    <property type="entry name" value="TPR-like"/>
    <property type="match status" value="1"/>
</dbReference>
<dbReference type="InterPro" id="IPR019734">
    <property type="entry name" value="TPR_rpt"/>
</dbReference>
<dbReference type="PROSITE" id="PS50005">
    <property type="entry name" value="TPR"/>
    <property type="match status" value="1"/>
</dbReference>
<reference evidence="4 5" key="1">
    <citation type="submission" date="2018-09" db="EMBL/GenBank/DDBJ databases">
        <title>Marinorhizobium profundi gen. nov., sp. nov., isolated from a deep-sea sediment sample from the New Britain Trench and proposal of Marinorhizobiaceae fam. nov. in the order Rhizobiales of the class Alphaproteobacteria.</title>
        <authorList>
            <person name="Cao J."/>
        </authorList>
    </citation>
    <scope>NUCLEOTIDE SEQUENCE [LARGE SCALE GENOMIC DNA]</scope>
    <source>
        <strain evidence="4 5">WS11</strain>
    </source>
</reference>
<protein>
    <submittedName>
        <fullName evidence="4">Cellulose synthase</fullName>
    </submittedName>
</protein>
<feature type="region of interest" description="Disordered" evidence="2">
    <location>
        <begin position="496"/>
        <end position="527"/>
    </location>
</feature>
<evidence type="ECO:0000256" key="3">
    <source>
        <dbReference type="SAM" id="SignalP"/>
    </source>
</evidence>
<accession>A0A3S9B6P5</accession>
<gene>
    <name evidence="4" type="ORF">D5400_16355</name>
</gene>
<feature type="compositionally biased region" description="Low complexity" evidence="2">
    <location>
        <begin position="42"/>
        <end position="56"/>
    </location>
</feature>
<dbReference type="EMBL" id="CP032509">
    <property type="protein sequence ID" value="AZN72632.1"/>
    <property type="molecule type" value="Genomic_DNA"/>
</dbReference>
<dbReference type="Gene3D" id="1.25.40.10">
    <property type="entry name" value="Tetratricopeptide repeat domain"/>
    <property type="match status" value="2"/>
</dbReference>
<dbReference type="AlphaFoldDB" id="A0A3S9B6P5"/>
<dbReference type="RefSeq" id="WP_126010956.1">
    <property type="nucleotide sequence ID" value="NZ_CP032509.1"/>
</dbReference>